<gene>
    <name evidence="2" type="ORF">ABSH63_02970</name>
</gene>
<name>A0ABV2A6X1_9GAMM</name>
<comment type="caution">
    <text evidence="2">The sequence shown here is derived from an EMBL/GenBank/DDBJ whole genome shotgun (WGS) entry which is preliminary data.</text>
</comment>
<proteinExistence type="predicted"/>
<accession>A0ABV2A6X1</accession>
<keyword evidence="3" id="KW-1185">Reference proteome</keyword>
<dbReference type="InterPro" id="IPR058548">
    <property type="entry name" value="MlaB-like_STAS"/>
</dbReference>
<dbReference type="PANTHER" id="PTHR35849:SF1">
    <property type="entry name" value="INTERMEMBRANE PHOSPHOLIPID TRANSPORT SYSTEM BINDING PROTEIN MLAB"/>
    <property type="match status" value="1"/>
</dbReference>
<dbReference type="CDD" id="cd07043">
    <property type="entry name" value="STAS_anti-anti-sigma_factors"/>
    <property type="match status" value="1"/>
</dbReference>
<protein>
    <submittedName>
        <fullName evidence="2">STAS domain-containing protein</fullName>
    </submittedName>
</protein>
<dbReference type="EMBL" id="JBEPIJ010000002">
    <property type="protein sequence ID" value="MES0872976.1"/>
    <property type="molecule type" value="Genomic_DNA"/>
</dbReference>
<dbReference type="Pfam" id="PF13466">
    <property type="entry name" value="STAS_2"/>
    <property type="match status" value="1"/>
</dbReference>
<dbReference type="RefSeq" id="WP_352887292.1">
    <property type="nucleotide sequence ID" value="NZ_JBEPIJ010000002.1"/>
</dbReference>
<dbReference type="InterPro" id="IPR002645">
    <property type="entry name" value="STAS_dom"/>
</dbReference>
<evidence type="ECO:0000313" key="2">
    <source>
        <dbReference type="EMBL" id="MES0872976.1"/>
    </source>
</evidence>
<dbReference type="PROSITE" id="PS50801">
    <property type="entry name" value="STAS"/>
    <property type="match status" value="1"/>
</dbReference>
<reference evidence="2 3" key="1">
    <citation type="submission" date="2024-06" db="EMBL/GenBank/DDBJ databases">
        <authorList>
            <person name="Li Z."/>
            <person name="Jiang Y."/>
        </authorList>
    </citation>
    <scope>NUCLEOTIDE SEQUENCE [LARGE SCALE GENOMIC DNA]</scope>
    <source>
        <strain evidence="2 3">HSW-8</strain>
    </source>
</reference>
<dbReference type="InterPro" id="IPR052746">
    <property type="entry name" value="MlaB_ABC_Transporter"/>
</dbReference>
<dbReference type="Proteomes" id="UP001465331">
    <property type="component" value="Unassembled WGS sequence"/>
</dbReference>
<dbReference type="PANTHER" id="PTHR35849">
    <property type="entry name" value="BLR2341 PROTEIN"/>
    <property type="match status" value="1"/>
</dbReference>
<dbReference type="SUPFAM" id="SSF52091">
    <property type="entry name" value="SpoIIaa-like"/>
    <property type="match status" value="1"/>
</dbReference>
<organism evidence="2 3">
    <name type="scientific">Sinimarinibacterium thermocellulolyticum</name>
    <dbReference type="NCBI Taxonomy" id="3170016"/>
    <lineage>
        <taxon>Bacteria</taxon>
        <taxon>Pseudomonadati</taxon>
        <taxon>Pseudomonadota</taxon>
        <taxon>Gammaproteobacteria</taxon>
        <taxon>Nevskiales</taxon>
        <taxon>Nevskiaceae</taxon>
        <taxon>Sinimarinibacterium</taxon>
    </lineage>
</organism>
<feature type="domain" description="STAS" evidence="1">
    <location>
        <begin position="29"/>
        <end position="97"/>
    </location>
</feature>
<evidence type="ECO:0000259" key="1">
    <source>
        <dbReference type="PROSITE" id="PS50801"/>
    </source>
</evidence>
<dbReference type="InterPro" id="IPR036513">
    <property type="entry name" value="STAS_dom_sf"/>
</dbReference>
<dbReference type="Gene3D" id="3.30.750.24">
    <property type="entry name" value="STAS domain"/>
    <property type="match status" value="1"/>
</dbReference>
<sequence length="97" mass="10321">MRLEADALSFARAAQGYARADALIADGRIELDAVREADSAGIALLLELKRRAQRAGRPLEFVGAPPQLRSLLGFFGVAPLLGIDVPQTHKHTGDGTT</sequence>
<evidence type="ECO:0000313" key="3">
    <source>
        <dbReference type="Proteomes" id="UP001465331"/>
    </source>
</evidence>